<dbReference type="Gene3D" id="1.10.760.10">
    <property type="entry name" value="Cytochrome c-like domain"/>
    <property type="match status" value="1"/>
</dbReference>
<sequence length="157" mass="18005">MDKNQIIIIVSLLRWCIILTILAIFLMIFSSYEYIENDNAGSQQLYCAVIDYSNKQYDDLTIMTPIQLYGKELFDKNCISCHSSSDEMVVGPGLKGITQRRSEEWILKWVQNPQKVLASGDKYANDLYLKFNKASMTPFPSLSKEDIGAILAYIERK</sequence>
<evidence type="ECO:0000256" key="1">
    <source>
        <dbReference type="ARBA" id="ARBA00022617"/>
    </source>
</evidence>
<evidence type="ECO:0000256" key="2">
    <source>
        <dbReference type="ARBA" id="ARBA00022723"/>
    </source>
</evidence>
<proteinExistence type="predicted"/>
<evidence type="ECO:0000256" key="3">
    <source>
        <dbReference type="ARBA" id="ARBA00023004"/>
    </source>
</evidence>
<keyword evidence="8" id="KW-1185">Reference proteome</keyword>
<comment type="caution">
    <text evidence="7">The sequence shown here is derived from an EMBL/GenBank/DDBJ whole genome shotgun (WGS) entry which is preliminary data.</text>
</comment>
<protein>
    <submittedName>
        <fullName evidence="7">Cytochrome c</fullName>
    </submittedName>
</protein>
<evidence type="ECO:0000313" key="8">
    <source>
        <dbReference type="Proteomes" id="UP001204772"/>
    </source>
</evidence>
<keyword evidence="3 4" id="KW-0408">Iron</keyword>
<dbReference type="SUPFAM" id="SSF46626">
    <property type="entry name" value="Cytochrome c"/>
    <property type="match status" value="1"/>
</dbReference>
<gene>
    <name evidence="7" type="ORF">NCI00_21970</name>
</gene>
<dbReference type="EMBL" id="JAMZEL010000011">
    <property type="protein sequence ID" value="MCP1385122.1"/>
    <property type="molecule type" value="Genomic_DNA"/>
</dbReference>
<name>A0ABT1FTM8_9BACT</name>
<dbReference type="RefSeq" id="WP_253531255.1">
    <property type="nucleotide sequence ID" value="NZ_JAMZEL010000011.1"/>
</dbReference>
<dbReference type="Proteomes" id="UP001204772">
    <property type="component" value="Unassembled WGS sequence"/>
</dbReference>
<evidence type="ECO:0000259" key="6">
    <source>
        <dbReference type="PROSITE" id="PS51007"/>
    </source>
</evidence>
<evidence type="ECO:0000256" key="4">
    <source>
        <dbReference type="PROSITE-ProRule" id="PRU00433"/>
    </source>
</evidence>
<dbReference type="InterPro" id="IPR036909">
    <property type="entry name" value="Cyt_c-like_dom_sf"/>
</dbReference>
<keyword evidence="5" id="KW-1133">Transmembrane helix</keyword>
<reference evidence="7 8" key="1">
    <citation type="submission" date="2022-06" db="EMBL/GenBank/DDBJ databases">
        <title>Runella sp. S5 genome sequencing.</title>
        <authorList>
            <person name="Park S."/>
        </authorList>
    </citation>
    <scope>NUCLEOTIDE SEQUENCE [LARGE SCALE GENOMIC DNA]</scope>
    <source>
        <strain evidence="7 8">S5</strain>
    </source>
</reference>
<keyword evidence="5" id="KW-0472">Membrane</keyword>
<accession>A0ABT1FTM8</accession>
<feature type="transmembrane region" description="Helical" evidence="5">
    <location>
        <begin position="6"/>
        <end position="29"/>
    </location>
</feature>
<dbReference type="Pfam" id="PF00034">
    <property type="entry name" value="Cytochrom_C"/>
    <property type="match status" value="1"/>
</dbReference>
<organism evidence="7 8">
    <name type="scientific">Runella salmonicolor</name>
    <dbReference type="NCBI Taxonomy" id="2950278"/>
    <lineage>
        <taxon>Bacteria</taxon>
        <taxon>Pseudomonadati</taxon>
        <taxon>Bacteroidota</taxon>
        <taxon>Cytophagia</taxon>
        <taxon>Cytophagales</taxon>
        <taxon>Spirosomataceae</taxon>
        <taxon>Runella</taxon>
    </lineage>
</organism>
<dbReference type="InterPro" id="IPR009056">
    <property type="entry name" value="Cyt_c-like_dom"/>
</dbReference>
<feature type="domain" description="Cytochrome c" evidence="6">
    <location>
        <begin position="65"/>
        <end position="157"/>
    </location>
</feature>
<dbReference type="PROSITE" id="PS51007">
    <property type="entry name" value="CYTC"/>
    <property type="match status" value="1"/>
</dbReference>
<evidence type="ECO:0000313" key="7">
    <source>
        <dbReference type="EMBL" id="MCP1385122.1"/>
    </source>
</evidence>
<keyword evidence="2 4" id="KW-0479">Metal-binding</keyword>
<evidence type="ECO:0000256" key="5">
    <source>
        <dbReference type="SAM" id="Phobius"/>
    </source>
</evidence>
<keyword evidence="1 4" id="KW-0349">Heme</keyword>
<keyword evidence="5" id="KW-0812">Transmembrane</keyword>